<gene>
    <name evidence="2" type="ORF">P5673_016884</name>
</gene>
<feature type="compositionally biased region" description="Polar residues" evidence="1">
    <location>
        <begin position="82"/>
        <end position="93"/>
    </location>
</feature>
<feature type="compositionally biased region" description="Polar residues" evidence="1">
    <location>
        <begin position="133"/>
        <end position="144"/>
    </location>
</feature>
<dbReference type="AlphaFoldDB" id="A0AAD9V435"/>
<organism evidence="2 3">
    <name type="scientific">Acropora cervicornis</name>
    <name type="common">Staghorn coral</name>
    <dbReference type="NCBI Taxonomy" id="6130"/>
    <lineage>
        <taxon>Eukaryota</taxon>
        <taxon>Metazoa</taxon>
        <taxon>Cnidaria</taxon>
        <taxon>Anthozoa</taxon>
        <taxon>Hexacorallia</taxon>
        <taxon>Scleractinia</taxon>
        <taxon>Astrocoeniina</taxon>
        <taxon>Acroporidae</taxon>
        <taxon>Acropora</taxon>
    </lineage>
</organism>
<evidence type="ECO:0000313" key="3">
    <source>
        <dbReference type="Proteomes" id="UP001249851"/>
    </source>
</evidence>
<reference evidence="2" key="1">
    <citation type="journal article" date="2023" name="G3 (Bethesda)">
        <title>Whole genome assembly and annotation of the endangered Caribbean coral Acropora cervicornis.</title>
        <authorList>
            <person name="Selwyn J.D."/>
            <person name="Vollmer S.V."/>
        </authorList>
    </citation>
    <scope>NUCLEOTIDE SEQUENCE</scope>
    <source>
        <strain evidence="2">K2</strain>
    </source>
</reference>
<feature type="compositionally biased region" description="Basic and acidic residues" evidence="1">
    <location>
        <begin position="118"/>
        <end position="131"/>
    </location>
</feature>
<sequence>MDNESFTEEQRGTLLKKVSLCKENKTHPKEKKEKNSLVISLKYRPPVVSQIAETIKEQFKLRKPVVLSIAMFYHLSGDTDPSKSVSARTTSHPAKSGPQASDGRYQLPNVEGNANLKTDLEDKTSSCDKTRNCHQYSVNRPMSN</sequence>
<protein>
    <submittedName>
        <fullName evidence="2">Uncharacterized protein</fullName>
    </submittedName>
</protein>
<dbReference type="EMBL" id="JARQWQ010000036">
    <property type="protein sequence ID" value="KAK2560523.1"/>
    <property type="molecule type" value="Genomic_DNA"/>
</dbReference>
<accession>A0AAD9V435</accession>
<evidence type="ECO:0000313" key="2">
    <source>
        <dbReference type="EMBL" id="KAK2560523.1"/>
    </source>
</evidence>
<feature type="region of interest" description="Disordered" evidence="1">
    <location>
        <begin position="77"/>
        <end position="144"/>
    </location>
</feature>
<comment type="caution">
    <text evidence="2">The sequence shown here is derived from an EMBL/GenBank/DDBJ whole genome shotgun (WGS) entry which is preliminary data.</text>
</comment>
<reference evidence="2" key="2">
    <citation type="journal article" date="2023" name="Science">
        <title>Genomic signatures of disease resistance in endangered staghorn corals.</title>
        <authorList>
            <person name="Vollmer S.V."/>
            <person name="Selwyn J.D."/>
            <person name="Despard B.A."/>
            <person name="Roesel C.L."/>
        </authorList>
    </citation>
    <scope>NUCLEOTIDE SEQUENCE</scope>
    <source>
        <strain evidence="2">K2</strain>
    </source>
</reference>
<evidence type="ECO:0000256" key="1">
    <source>
        <dbReference type="SAM" id="MobiDB-lite"/>
    </source>
</evidence>
<name>A0AAD9V435_ACRCE</name>
<proteinExistence type="predicted"/>
<dbReference type="Proteomes" id="UP001249851">
    <property type="component" value="Unassembled WGS sequence"/>
</dbReference>
<keyword evidence="3" id="KW-1185">Reference proteome</keyword>